<evidence type="ECO:0000256" key="5">
    <source>
        <dbReference type="ARBA" id="ARBA00022448"/>
    </source>
</evidence>
<dbReference type="GO" id="GO:0034045">
    <property type="term" value="C:phagophore assembly site membrane"/>
    <property type="evidence" value="ECO:0007669"/>
    <property type="project" value="UniProtKB-SubCell"/>
</dbReference>
<dbReference type="Proteomes" id="UP001208570">
    <property type="component" value="Unassembled WGS sequence"/>
</dbReference>
<dbReference type="GO" id="GO:0005789">
    <property type="term" value="C:endoplasmic reticulum membrane"/>
    <property type="evidence" value="ECO:0007669"/>
    <property type="project" value="UniProtKB-SubCell"/>
</dbReference>
<keyword evidence="7" id="KW-0072">Autophagy</keyword>
<protein>
    <recommendedName>
        <fullName evidence="4">Autophagy-related protein 2</fullName>
    </recommendedName>
</protein>
<evidence type="ECO:0000313" key="13">
    <source>
        <dbReference type="EMBL" id="KAK2156837.1"/>
    </source>
</evidence>
<dbReference type="PANTHER" id="PTHR13190:SF1">
    <property type="entry name" value="AUTOPHAGY-RELATED 2, ISOFORM A"/>
    <property type="match status" value="1"/>
</dbReference>
<evidence type="ECO:0000256" key="8">
    <source>
        <dbReference type="ARBA" id="ARBA00023055"/>
    </source>
</evidence>
<proteinExistence type="inferred from homology"/>
<dbReference type="GO" id="GO:0061908">
    <property type="term" value="C:phagophore"/>
    <property type="evidence" value="ECO:0007669"/>
    <property type="project" value="TreeGrafter"/>
</dbReference>
<comment type="catalytic activity">
    <reaction evidence="11">
        <text>a 1,2-diacyl-sn-glycero-3-phosphoethanolamine(in) = a 1,2-diacyl-sn-glycero-3-phosphoethanolamine(out)</text>
        <dbReference type="Rhea" id="RHEA:38895"/>
        <dbReference type="ChEBI" id="CHEBI:64612"/>
    </reaction>
</comment>
<organism evidence="13 14">
    <name type="scientific">Paralvinella palmiformis</name>
    <dbReference type="NCBI Taxonomy" id="53620"/>
    <lineage>
        <taxon>Eukaryota</taxon>
        <taxon>Metazoa</taxon>
        <taxon>Spiralia</taxon>
        <taxon>Lophotrochozoa</taxon>
        <taxon>Annelida</taxon>
        <taxon>Polychaeta</taxon>
        <taxon>Sedentaria</taxon>
        <taxon>Canalipalpata</taxon>
        <taxon>Terebellida</taxon>
        <taxon>Terebelliformia</taxon>
        <taxon>Alvinellidae</taxon>
        <taxon>Paralvinella</taxon>
    </lineage>
</organism>
<reference evidence="13" key="1">
    <citation type="journal article" date="2023" name="Mol. Biol. Evol.">
        <title>Third-Generation Sequencing Reveals the Adaptive Role of the Epigenome in Three Deep-Sea Polychaetes.</title>
        <authorList>
            <person name="Perez M."/>
            <person name="Aroh O."/>
            <person name="Sun Y."/>
            <person name="Lan Y."/>
            <person name="Juniper S.K."/>
            <person name="Young C.R."/>
            <person name="Angers B."/>
            <person name="Qian P.Y."/>
        </authorList>
    </citation>
    <scope>NUCLEOTIDE SEQUENCE</scope>
    <source>
        <strain evidence="13">P08H-3</strain>
    </source>
</reference>
<dbReference type="GO" id="GO:0043495">
    <property type="term" value="F:protein-membrane adaptor activity"/>
    <property type="evidence" value="ECO:0007669"/>
    <property type="project" value="TreeGrafter"/>
</dbReference>
<evidence type="ECO:0000256" key="3">
    <source>
        <dbReference type="ARBA" id="ARBA00009714"/>
    </source>
</evidence>
<sequence length="165" mass="18563">MEQYKKDGRIIRGLQRGAHSFATCTAMSALEITNRLVQTVQYCAEVAYDMISPGPSVRKKKYRRKLRRLTHPADLREGFSNAYHVVTEGVLTTAQTIYHTAVDEHEQKGVTGAIGGVLRQIPPTMLQPVILATEATSNVLGGMRNQLLPDKKREDEEKWKPEEDN</sequence>
<dbReference type="GO" id="GO:0061709">
    <property type="term" value="P:reticulophagy"/>
    <property type="evidence" value="ECO:0007669"/>
    <property type="project" value="TreeGrafter"/>
</dbReference>
<dbReference type="GO" id="GO:0000422">
    <property type="term" value="P:autophagy of mitochondrion"/>
    <property type="evidence" value="ECO:0007669"/>
    <property type="project" value="TreeGrafter"/>
</dbReference>
<dbReference type="PANTHER" id="PTHR13190">
    <property type="entry name" value="AUTOPHAGY-RELATED 2, ISOFORM A"/>
    <property type="match status" value="1"/>
</dbReference>
<comment type="similarity">
    <text evidence="3">Belongs to the ATG2 family.</text>
</comment>
<evidence type="ECO:0000256" key="9">
    <source>
        <dbReference type="ARBA" id="ARBA00023136"/>
    </source>
</evidence>
<accession>A0AAD9JPK4</accession>
<dbReference type="GO" id="GO:0061723">
    <property type="term" value="P:glycophagy"/>
    <property type="evidence" value="ECO:0007669"/>
    <property type="project" value="TreeGrafter"/>
</dbReference>
<keyword evidence="5" id="KW-0813">Transport</keyword>
<dbReference type="GO" id="GO:0006869">
    <property type="term" value="P:lipid transport"/>
    <property type="evidence" value="ECO:0007669"/>
    <property type="project" value="UniProtKB-KW"/>
</dbReference>
<comment type="subcellular location">
    <subcellularLocation>
        <location evidence="1">Endoplasmic reticulum membrane</location>
        <topology evidence="1">Peripheral membrane protein</topology>
    </subcellularLocation>
    <subcellularLocation>
        <location evidence="2">Preautophagosomal structure membrane</location>
        <topology evidence="2">Peripheral membrane protein</topology>
    </subcellularLocation>
</comment>
<evidence type="ECO:0000256" key="10">
    <source>
        <dbReference type="ARBA" id="ARBA00024479"/>
    </source>
</evidence>
<evidence type="ECO:0000313" key="14">
    <source>
        <dbReference type="Proteomes" id="UP001208570"/>
    </source>
</evidence>
<keyword evidence="14" id="KW-1185">Reference proteome</keyword>
<keyword evidence="6" id="KW-0256">Endoplasmic reticulum</keyword>
<comment type="catalytic activity">
    <reaction evidence="10">
        <text>a 1,2-diacyl-sn-glycero-3-phospho-L-serine(in) = a 1,2-diacyl-sn-glycero-3-phospho-L-serine(out)</text>
        <dbReference type="Rhea" id="RHEA:38663"/>
        <dbReference type="ChEBI" id="CHEBI:57262"/>
    </reaction>
</comment>
<dbReference type="GO" id="GO:0034727">
    <property type="term" value="P:piecemeal microautophagy of the nucleus"/>
    <property type="evidence" value="ECO:0007669"/>
    <property type="project" value="TreeGrafter"/>
</dbReference>
<feature type="region of interest" description="Disordered" evidence="12">
    <location>
        <begin position="144"/>
        <end position="165"/>
    </location>
</feature>
<name>A0AAD9JPK4_9ANNE</name>
<evidence type="ECO:0000256" key="2">
    <source>
        <dbReference type="ARBA" id="ARBA00004623"/>
    </source>
</evidence>
<evidence type="ECO:0000256" key="1">
    <source>
        <dbReference type="ARBA" id="ARBA00004406"/>
    </source>
</evidence>
<dbReference type="InterPro" id="IPR026849">
    <property type="entry name" value="ATG2"/>
</dbReference>
<dbReference type="EMBL" id="JAODUP010000204">
    <property type="protein sequence ID" value="KAK2156837.1"/>
    <property type="molecule type" value="Genomic_DNA"/>
</dbReference>
<evidence type="ECO:0000256" key="6">
    <source>
        <dbReference type="ARBA" id="ARBA00022824"/>
    </source>
</evidence>
<evidence type="ECO:0000256" key="11">
    <source>
        <dbReference type="ARBA" id="ARBA00024615"/>
    </source>
</evidence>
<keyword evidence="9" id="KW-0472">Membrane</keyword>
<dbReference type="AlphaFoldDB" id="A0AAD9JPK4"/>
<gene>
    <name evidence="13" type="ORF">LSH36_204g09066</name>
</gene>
<feature type="compositionally biased region" description="Basic and acidic residues" evidence="12">
    <location>
        <begin position="149"/>
        <end position="165"/>
    </location>
</feature>
<dbReference type="GO" id="GO:0000045">
    <property type="term" value="P:autophagosome assembly"/>
    <property type="evidence" value="ECO:0007669"/>
    <property type="project" value="TreeGrafter"/>
</dbReference>
<dbReference type="GO" id="GO:0032266">
    <property type="term" value="F:phosphatidylinositol-3-phosphate binding"/>
    <property type="evidence" value="ECO:0007669"/>
    <property type="project" value="TreeGrafter"/>
</dbReference>
<keyword evidence="8" id="KW-0445">Lipid transport</keyword>
<evidence type="ECO:0000256" key="4">
    <source>
        <dbReference type="ARBA" id="ARBA00018070"/>
    </source>
</evidence>
<evidence type="ECO:0000256" key="12">
    <source>
        <dbReference type="SAM" id="MobiDB-lite"/>
    </source>
</evidence>
<dbReference type="Pfam" id="PF13329">
    <property type="entry name" value="ATG2_CAD"/>
    <property type="match status" value="1"/>
</dbReference>
<comment type="caution">
    <text evidence="13">The sequence shown here is derived from an EMBL/GenBank/DDBJ whole genome shotgun (WGS) entry which is preliminary data.</text>
</comment>
<evidence type="ECO:0000256" key="7">
    <source>
        <dbReference type="ARBA" id="ARBA00023006"/>
    </source>
</evidence>